<dbReference type="Proteomes" id="UP000664144">
    <property type="component" value="Unassembled WGS sequence"/>
</dbReference>
<proteinExistence type="predicted"/>
<name>A0A939EVC2_9BACT</name>
<accession>A0A939EVC2</accession>
<dbReference type="AlphaFoldDB" id="A0A939EVC2"/>
<feature type="region of interest" description="Disordered" evidence="1">
    <location>
        <begin position="36"/>
        <end position="63"/>
    </location>
</feature>
<comment type="caution">
    <text evidence="3">The sequence shown here is derived from an EMBL/GenBank/DDBJ whole genome shotgun (WGS) entry which is preliminary data.</text>
</comment>
<feature type="compositionally biased region" description="Basic and acidic residues" evidence="1">
    <location>
        <begin position="43"/>
        <end position="63"/>
    </location>
</feature>
<feature type="chain" id="PRO_5037417542" description="DUF4890 domain-containing protein" evidence="2">
    <location>
        <begin position="24"/>
        <end position="150"/>
    </location>
</feature>
<dbReference type="EMBL" id="JAFLQZ010000003">
    <property type="protein sequence ID" value="MBO0357681.1"/>
    <property type="molecule type" value="Genomic_DNA"/>
</dbReference>
<evidence type="ECO:0000256" key="2">
    <source>
        <dbReference type="SAM" id="SignalP"/>
    </source>
</evidence>
<reference evidence="3" key="1">
    <citation type="submission" date="2021-03" db="EMBL/GenBank/DDBJ databases">
        <authorList>
            <person name="Kim M.K."/>
        </authorList>
    </citation>
    <scope>NUCLEOTIDE SEQUENCE</scope>
    <source>
        <strain evidence="3">BT186</strain>
    </source>
</reference>
<evidence type="ECO:0000256" key="1">
    <source>
        <dbReference type="SAM" id="MobiDB-lite"/>
    </source>
</evidence>
<gene>
    <name evidence="3" type="ORF">J0X19_06970</name>
</gene>
<keyword evidence="2" id="KW-0732">Signal</keyword>
<organism evidence="3 4">
    <name type="scientific">Hymenobacter telluris</name>
    <dbReference type="NCBI Taxonomy" id="2816474"/>
    <lineage>
        <taxon>Bacteria</taxon>
        <taxon>Pseudomonadati</taxon>
        <taxon>Bacteroidota</taxon>
        <taxon>Cytophagia</taxon>
        <taxon>Cytophagales</taxon>
        <taxon>Hymenobacteraceae</taxon>
        <taxon>Hymenobacter</taxon>
    </lineage>
</organism>
<feature type="compositionally biased region" description="Basic and acidic residues" evidence="1">
    <location>
        <begin position="79"/>
        <end position="99"/>
    </location>
</feature>
<feature type="signal peptide" evidence="2">
    <location>
        <begin position="1"/>
        <end position="23"/>
    </location>
</feature>
<evidence type="ECO:0008006" key="5">
    <source>
        <dbReference type="Google" id="ProtNLM"/>
    </source>
</evidence>
<dbReference type="Gene3D" id="1.20.120.1490">
    <property type="match status" value="1"/>
</dbReference>
<feature type="compositionally biased region" description="Polar residues" evidence="1">
    <location>
        <begin position="114"/>
        <end position="126"/>
    </location>
</feature>
<evidence type="ECO:0000313" key="4">
    <source>
        <dbReference type="Proteomes" id="UP000664144"/>
    </source>
</evidence>
<keyword evidence="4" id="KW-1185">Reference proteome</keyword>
<evidence type="ECO:0000313" key="3">
    <source>
        <dbReference type="EMBL" id="MBO0357681.1"/>
    </source>
</evidence>
<dbReference type="RefSeq" id="WP_206983056.1">
    <property type="nucleotide sequence ID" value="NZ_JAFLQZ010000003.1"/>
</dbReference>
<protein>
    <recommendedName>
        <fullName evidence="5">DUF4890 domain-containing protein</fullName>
    </recommendedName>
</protein>
<feature type="region of interest" description="Disordered" evidence="1">
    <location>
        <begin position="79"/>
        <end position="150"/>
    </location>
</feature>
<sequence length="150" mass="16666">MYTSPLRLCLLGVSLSASYAATASVANSDKLVLPSFFGQDGPRQGRPDGPRPPKGGADHLKDLNLTDKQKTKVEAIMKKQRQEMEALHKDGNGSTDREATMTAMRRLDDDTDSQLKQVLTPEQYTKYQAKKKDRPQPPKDSQGRPPRKAE</sequence>